<dbReference type="GO" id="GO:0016020">
    <property type="term" value="C:membrane"/>
    <property type="evidence" value="ECO:0007669"/>
    <property type="project" value="UniProtKB-SubCell"/>
</dbReference>
<sequence>MNELVQQIIDNPLPSLAIIGNLVIIESLLSVDNAAVLATMVMDLPEKDRNKALKYGIWGAYIFRGFAMLFAAFLIGIWWLKPLGGLYLLWLVVDQFKDKVGYGEKGAAVFKILSLGGLLWAIKADATVNIYMLWSFRALAGIYILYQLYALTRKTEHHDKEGEVSKSDNAIYKFFQNKIGPFWSTIILVEVMDMAFSIDNVFAAVAFTPNILLVCIGVFIGILAMRFVAQTFVKLMERYHFLETAAFIVIAILGIKLILSLYEHFYEGTPLAQFLGGHTADIITSLLTVGIFIVPMLTSILFNFPKKTVTGEDHK</sequence>
<reference evidence="7" key="2">
    <citation type="submission" date="2020-09" db="EMBL/GenBank/DDBJ databases">
        <authorList>
            <person name="Sun Q."/>
            <person name="Zhou Y."/>
        </authorList>
    </citation>
    <scope>NUCLEOTIDE SEQUENCE</scope>
    <source>
        <strain evidence="7">CGMCC 1.15290</strain>
    </source>
</reference>
<accession>A0A917J1U9</accession>
<keyword evidence="3 6" id="KW-0812">Transmembrane</keyword>
<evidence type="ECO:0000313" key="7">
    <source>
        <dbReference type="EMBL" id="GGH70687.1"/>
    </source>
</evidence>
<comment type="similarity">
    <text evidence="2">Belongs to the TerC family.</text>
</comment>
<feature type="transmembrane region" description="Helical" evidence="6">
    <location>
        <begin position="241"/>
        <end position="262"/>
    </location>
</feature>
<dbReference type="PANTHER" id="PTHR30238">
    <property type="entry name" value="MEMBRANE BOUND PREDICTED REDOX MODULATOR"/>
    <property type="match status" value="1"/>
</dbReference>
<keyword evidence="8" id="KW-1185">Reference proteome</keyword>
<proteinExistence type="inferred from homology"/>
<reference evidence="7" key="1">
    <citation type="journal article" date="2014" name="Int. J. Syst. Evol. Microbiol.">
        <title>Complete genome sequence of Corynebacterium casei LMG S-19264T (=DSM 44701T), isolated from a smear-ripened cheese.</title>
        <authorList>
            <consortium name="US DOE Joint Genome Institute (JGI-PGF)"/>
            <person name="Walter F."/>
            <person name="Albersmeier A."/>
            <person name="Kalinowski J."/>
            <person name="Ruckert C."/>
        </authorList>
    </citation>
    <scope>NUCLEOTIDE SEQUENCE</scope>
    <source>
        <strain evidence="7">CGMCC 1.15290</strain>
    </source>
</reference>
<evidence type="ECO:0000256" key="4">
    <source>
        <dbReference type="ARBA" id="ARBA00022989"/>
    </source>
</evidence>
<evidence type="ECO:0000256" key="3">
    <source>
        <dbReference type="ARBA" id="ARBA00022692"/>
    </source>
</evidence>
<dbReference type="RefSeq" id="WP_188953484.1">
    <property type="nucleotide sequence ID" value="NZ_BMIB01000003.1"/>
</dbReference>
<dbReference type="Proteomes" id="UP000627292">
    <property type="component" value="Unassembled WGS sequence"/>
</dbReference>
<feature type="transmembrane region" description="Helical" evidence="6">
    <location>
        <begin position="16"/>
        <end position="41"/>
    </location>
</feature>
<organism evidence="7 8">
    <name type="scientific">Filimonas zeae</name>
    <dbReference type="NCBI Taxonomy" id="1737353"/>
    <lineage>
        <taxon>Bacteria</taxon>
        <taxon>Pseudomonadati</taxon>
        <taxon>Bacteroidota</taxon>
        <taxon>Chitinophagia</taxon>
        <taxon>Chitinophagales</taxon>
        <taxon>Chitinophagaceae</taxon>
        <taxon>Filimonas</taxon>
    </lineage>
</organism>
<keyword evidence="4 6" id="KW-1133">Transmembrane helix</keyword>
<comment type="caution">
    <text evidence="7">The sequence shown here is derived from an EMBL/GenBank/DDBJ whole genome shotgun (WGS) entry which is preliminary data.</text>
</comment>
<keyword evidence="5 6" id="KW-0472">Membrane</keyword>
<evidence type="ECO:0000256" key="1">
    <source>
        <dbReference type="ARBA" id="ARBA00004141"/>
    </source>
</evidence>
<evidence type="ECO:0000256" key="6">
    <source>
        <dbReference type="SAM" id="Phobius"/>
    </source>
</evidence>
<dbReference type="EMBL" id="BMIB01000003">
    <property type="protein sequence ID" value="GGH70687.1"/>
    <property type="molecule type" value="Genomic_DNA"/>
</dbReference>
<comment type="subcellular location">
    <subcellularLocation>
        <location evidence="1">Membrane</location>
        <topology evidence="1">Multi-pass membrane protein</topology>
    </subcellularLocation>
</comment>
<evidence type="ECO:0000256" key="2">
    <source>
        <dbReference type="ARBA" id="ARBA00007511"/>
    </source>
</evidence>
<feature type="transmembrane region" description="Helical" evidence="6">
    <location>
        <begin position="61"/>
        <end position="80"/>
    </location>
</feature>
<name>A0A917J1U9_9BACT</name>
<dbReference type="Pfam" id="PF03741">
    <property type="entry name" value="TerC"/>
    <property type="match status" value="2"/>
</dbReference>
<feature type="transmembrane region" description="Helical" evidence="6">
    <location>
        <begin position="282"/>
        <end position="304"/>
    </location>
</feature>
<gene>
    <name evidence="7" type="ORF">GCM10011379_29220</name>
</gene>
<dbReference type="PANTHER" id="PTHR30238:SF6">
    <property type="entry name" value="TERC-LIKE PROTEIN"/>
    <property type="match status" value="1"/>
</dbReference>
<dbReference type="InterPro" id="IPR005496">
    <property type="entry name" value="Integral_membrane_TerC"/>
</dbReference>
<feature type="transmembrane region" description="Helical" evidence="6">
    <location>
        <begin position="211"/>
        <end position="229"/>
    </location>
</feature>
<feature type="transmembrane region" description="Helical" evidence="6">
    <location>
        <begin position="128"/>
        <end position="146"/>
    </location>
</feature>
<dbReference type="AlphaFoldDB" id="A0A917J1U9"/>
<protein>
    <submittedName>
        <fullName evidence="7">Membrane protein</fullName>
    </submittedName>
</protein>
<evidence type="ECO:0000313" key="8">
    <source>
        <dbReference type="Proteomes" id="UP000627292"/>
    </source>
</evidence>
<evidence type="ECO:0000256" key="5">
    <source>
        <dbReference type="ARBA" id="ARBA00023136"/>
    </source>
</evidence>